<evidence type="ECO:0000313" key="2">
    <source>
        <dbReference type="Proteomes" id="UP000701801"/>
    </source>
</evidence>
<keyword evidence="2" id="KW-1185">Reference proteome</keyword>
<comment type="caution">
    <text evidence="1">The sequence shown here is derived from an EMBL/GenBank/DDBJ whole genome shotgun (WGS) entry which is preliminary data.</text>
</comment>
<dbReference type="SUPFAM" id="SSF48452">
    <property type="entry name" value="TPR-like"/>
    <property type="match status" value="1"/>
</dbReference>
<proteinExistence type="predicted"/>
<evidence type="ECO:0008006" key="3">
    <source>
        <dbReference type="Google" id="ProtNLM"/>
    </source>
</evidence>
<reference evidence="1" key="1">
    <citation type="submission" date="2021-07" db="EMBL/GenBank/DDBJ databases">
        <authorList>
            <person name="Durling M."/>
        </authorList>
    </citation>
    <scope>NUCLEOTIDE SEQUENCE</scope>
</reference>
<dbReference type="EMBL" id="CAJVRM010000172">
    <property type="protein sequence ID" value="CAG8976326.1"/>
    <property type="molecule type" value="Genomic_DNA"/>
</dbReference>
<dbReference type="Gene3D" id="1.25.40.10">
    <property type="entry name" value="Tetratricopeptide repeat domain"/>
    <property type="match status" value="1"/>
</dbReference>
<dbReference type="Proteomes" id="UP000701801">
    <property type="component" value="Unassembled WGS sequence"/>
</dbReference>
<sequence>MHPLVHEWSRDRLSHEQRYEVWRNTIHLMAGAAHHMENHFRVTSMKPLLTHVEEGLSQGRYQLFSNGPELSQRVGAALIFCRLFRYFNRASSIEFSQGALKCIQTKLPGDCNYFPAILEIGAGLQSNGRYKEAISLNLQATKEAEEAVERPVSDNQDAVRNQKSAASNTAMLMVNLARAYTHDQQNQRSIKICEKLTEVYTPMLGENSFEVRSTLPILAHAYRDLGDLKRARKYLEKSIEDERKLFGEDYQSPEVRQLAEVYIDLKMFKKARALQSQVVSWAQERYEEDDIDLVLEESILQLYQPTGRSVLSGHRKLRERIEGYKKSLKGILEKGGT</sequence>
<accession>A0A9N9LRQ3</accession>
<dbReference type="Pfam" id="PF13424">
    <property type="entry name" value="TPR_12"/>
    <property type="match status" value="1"/>
</dbReference>
<organism evidence="1 2">
    <name type="scientific">Hymenoscyphus albidus</name>
    <dbReference type="NCBI Taxonomy" id="595503"/>
    <lineage>
        <taxon>Eukaryota</taxon>
        <taxon>Fungi</taxon>
        <taxon>Dikarya</taxon>
        <taxon>Ascomycota</taxon>
        <taxon>Pezizomycotina</taxon>
        <taxon>Leotiomycetes</taxon>
        <taxon>Helotiales</taxon>
        <taxon>Helotiaceae</taxon>
        <taxon>Hymenoscyphus</taxon>
    </lineage>
</organism>
<gene>
    <name evidence="1" type="ORF">HYALB_00005733</name>
</gene>
<protein>
    <recommendedName>
        <fullName evidence="3">MalT-like TPR region domain-containing protein</fullName>
    </recommendedName>
</protein>
<dbReference type="AlphaFoldDB" id="A0A9N9LRQ3"/>
<dbReference type="InterPro" id="IPR011990">
    <property type="entry name" value="TPR-like_helical_dom_sf"/>
</dbReference>
<name>A0A9N9LRQ3_9HELO</name>
<evidence type="ECO:0000313" key="1">
    <source>
        <dbReference type="EMBL" id="CAG8976326.1"/>
    </source>
</evidence>